<dbReference type="PATRIC" id="fig|1590.201.peg.951"/>
<dbReference type="EMBL" id="LUXM01000024">
    <property type="protein sequence ID" value="KZU95903.1"/>
    <property type="molecule type" value="Genomic_DNA"/>
</dbReference>
<organism evidence="1 2">
    <name type="scientific">Lactiplantibacillus plantarum</name>
    <name type="common">Lactobacillus plantarum</name>
    <dbReference type="NCBI Taxonomy" id="1590"/>
    <lineage>
        <taxon>Bacteria</taxon>
        <taxon>Bacillati</taxon>
        <taxon>Bacillota</taxon>
        <taxon>Bacilli</taxon>
        <taxon>Lactobacillales</taxon>
        <taxon>Lactobacillaceae</taxon>
        <taxon>Lactiplantibacillus</taxon>
    </lineage>
</organism>
<proteinExistence type="predicted"/>
<evidence type="ECO:0000313" key="1">
    <source>
        <dbReference type="EMBL" id="KZU95903.1"/>
    </source>
</evidence>
<accession>A0A165RVF5</accession>
<comment type="caution">
    <text evidence="1">The sequence shown here is derived from an EMBL/GenBank/DDBJ whole genome shotgun (WGS) entry which is preliminary data.</text>
</comment>
<sequence>MNIEKEQKKFENLMQKIKSGEINNNSEEYQKLLNQDNHKLYVAVVARTLVYISNSIAEEQDQQPTEIETLLLFESYNQSLKDAGPFSSPDQDERDFVDNYVLKVRNILAVLSYEQKADVLIQFNSHSSFKTRETKVKDNSNLKEFLRLMSVGKRSNKIAEFEGIANLYRSISTDKKIQKDFAQLSNGDKSSLFTLYLSTIKGTM</sequence>
<reference evidence="1 2" key="1">
    <citation type="submission" date="2016-03" db="EMBL/GenBank/DDBJ databases">
        <title>Comparative genomics of 54 Lactobacillus plantarum strains reveals genomic uncoupling from niche constraints.</title>
        <authorList>
            <person name="Martino M.E."/>
        </authorList>
    </citation>
    <scope>NUCLEOTIDE SEQUENCE [LARGE SCALE GENOMIC DNA]</scope>
    <source>
        <strain evidence="1 2">19.1</strain>
    </source>
</reference>
<evidence type="ECO:0000313" key="2">
    <source>
        <dbReference type="Proteomes" id="UP000076882"/>
    </source>
</evidence>
<name>A0A165RVF5_LACPN</name>
<gene>
    <name evidence="1" type="ORF">Lp19_1182</name>
</gene>
<dbReference type="Proteomes" id="UP000076882">
    <property type="component" value="Unassembled WGS sequence"/>
</dbReference>
<dbReference type="AlphaFoldDB" id="A0A165RVF5"/>
<protein>
    <submittedName>
        <fullName evidence="1">Uncharacterized protein</fullName>
    </submittedName>
</protein>